<proteinExistence type="predicted"/>
<evidence type="ECO:0000313" key="1">
    <source>
        <dbReference type="EMBL" id="KAL0307639.1"/>
    </source>
</evidence>
<dbReference type="InterPro" id="IPR036691">
    <property type="entry name" value="Endo/exonu/phosph_ase_sf"/>
</dbReference>
<name>A0AAW2KLG0_9LAMI</name>
<reference evidence="1" key="1">
    <citation type="submission" date="2020-06" db="EMBL/GenBank/DDBJ databases">
        <authorList>
            <person name="Li T."/>
            <person name="Hu X."/>
            <person name="Zhang T."/>
            <person name="Song X."/>
            <person name="Zhang H."/>
            <person name="Dai N."/>
            <person name="Sheng W."/>
            <person name="Hou X."/>
            <person name="Wei L."/>
        </authorList>
    </citation>
    <scope>NUCLEOTIDE SEQUENCE</scope>
    <source>
        <strain evidence="1">KEN8</strain>
        <tissue evidence="1">Leaf</tissue>
    </source>
</reference>
<dbReference type="EMBL" id="JACGWM010000332">
    <property type="protein sequence ID" value="KAL0307639.1"/>
    <property type="molecule type" value="Genomic_DNA"/>
</dbReference>
<dbReference type="Gene3D" id="3.60.10.10">
    <property type="entry name" value="Endonuclease/exonuclease/phosphatase"/>
    <property type="match status" value="1"/>
</dbReference>
<sequence>MFVTPDESMKLVQSVTREEIKDAFFDIAEDKAPGPDGYSSGFYKAAWPVIGEEVVKAILEFFTTGRLLKQVNTTILALIPKSLTNAFVPGRSIGDNILLAQDFSGYNRQGLPMRCALKVDLRKAYDTVEWDFLSAVLHLFGFRTSLLVGLRSVSLLLCSRLHQWAPSRVLQGLQGVATGGSDVPVPVCSDNGGGAPSPQVSRPASISLAAIDFRLPTPSLKIDSRIKGWDSIQLSFAGRLQLIKSAYVTKCLLAMAFILPKGIIRAVEKRMRHFLWKGNSAVGYPKVAWSAVCRPVEEGGLGIRDILALNKALMSRHLWKVIQRNQSSVWVQWITHTHLRHKTVWTVDVKGGSWGWRKLLRLRSALLPYIEFKVGNGELFSIWHDPWHSLGTLIRRFPSGPSRTNIPIAAKLSTVIVDGDWSWPPITDLECIEILHLLPTIHSGSDSILWRGGEFTTTVAYGIFGLRVYGRMVSPTFRPLQDTTVLVCLWLAILGKLSTMDKPWLSHLGGYSRRCIRDLKEATRFSWPNRAWRRILHGLRRDGRAHIVQAAYRALLSAIVYHIWRERNQRVFQHIERPSTTIATIAVAEIRQKILSLELSDSVSTRGGLSTVASGIGTPLYTDGITKNCSRLDYARVCVMLDFNSALPKHLVVISPTLRNGHAATSCPENTKKILTPPITIFVKKQGALNPVQPVMESAGSEANSMCKTSAPVLSKGKELLLYNSYGALDIDSDEVNVQRVRRNLLLNWSWFDDAGPEGRIWLAWNPLEVGVDILRVESQFVHCRAFNKRLHTKCLITVLYGDYDLIPRRNLWRALCNLSAITLNDPWLVLGDFNAVVDDSEVLGRAADTSVSMTEFRNCIRDSGLVQLPFTGCPFTWHNCSEGPRSLWKRLDRMLANTIWMDAWPSSSYVSALPSTSDHSPLILTGMDRGTAMYETVCKLKLLKAVFRQQKRLKGDLTENVRQAKNFLDKAQALFTTYKEDIFLDLVKSCRRVYSVAVKLEIIMLQQRAKLRWLKHGDQSSKIFFRKINTTRVKQRVFQITTVDGVLLTSQHDVNQEFISYFQNLFGGPSLHRRIDLEFLRHELKHTITTAEARLLVAPVTLSEVKEAFFDIDVESAPGPDGYTSAFYRNAWPVIGQAMFQAVGEFFRTGKMLKQINTTLISLIPKVSLPRYVSDYRPIACCNVLYKSITKIIVKRLQQVLPLLIDYSQNAFVPGRSITDNILLAQELLAGLKVNPTKSQIFFSRAVQQERQQILDYLGFQEGSLPVRYLGIPLTSSRLTIADCRPLIDKVDTRLAGWNSQILSYAGRLQLIKSVLTTLHTYWASAFILPKGVLKTLEKKMRQFLWQGLAGSGNAKVAWEWISKPKEEGGLGIRRLTITNQALMLKQLWRITK</sequence>
<protein>
    <submittedName>
        <fullName evidence="1">Ribonuclease H protein</fullName>
    </submittedName>
</protein>
<accession>A0AAW2KLG0</accession>
<gene>
    <name evidence="1" type="ORF">Scaly_2976500</name>
</gene>
<dbReference type="PANTHER" id="PTHR33116:SF76">
    <property type="entry name" value="DUF4283 DOMAIN-CONTAINING PROTEIN"/>
    <property type="match status" value="1"/>
</dbReference>
<dbReference type="InterPro" id="IPR043502">
    <property type="entry name" value="DNA/RNA_pol_sf"/>
</dbReference>
<comment type="caution">
    <text evidence="1">The sequence shown here is derived from an EMBL/GenBank/DDBJ whole genome shotgun (WGS) entry which is preliminary data.</text>
</comment>
<dbReference type="SUPFAM" id="SSF56672">
    <property type="entry name" value="DNA/RNA polymerases"/>
    <property type="match status" value="1"/>
</dbReference>
<dbReference type="SUPFAM" id="SSF56219">
    <property type="entry name" value="DNase I-like"/>
    <property type="match status" value="1"/>
</dbReference>
<reference evidence="1" key="2">
    <citation type="journal article" date="2024" name="Plant">
        <title>Genomic evolution and insights into agronomic trait innovations of Sesamum species.</title>
        <authorList>
            <person name="Miao H."/>
            <person name="Wang L."/>
            <person name="Qu L."/>
            <person name="Liu H."/>
            <person name="Sun Y."/>
            <person name="Le M."/>
            <person name="Wang Q."/>
            <person name="Wei S."/>
            <person name="Zheng Y."/>
            <person name="Lin W."/>
            <person name="Duan Y."/>
            <person name="Cao H."/>
            <person name="Xiong S."/>
            <person name="Wang X."/>
            <person name="Wei L."/>
            <person name="Li C."/>
            <person name="Ma Q."/>
            <person name="Ju M."/>
            <person name="Zhao R."/>
            <person name="Li G."/>
            <person name="Mu C."/>
            <person name="Tian Q."/>
            <person name="Mei H."/>
            <person name="Zhang T."/>
            <person name="Gao T."/>
            <person name="Zhang H."/>
        </authorList>
    </citation>
    <scope>NUCLEOTIDE SEQUENCE</scope>
    <source>
        <strain evidence="1">KEN8</strain>
    </source>
</reference>
<organism evidence="1">
    <name type="scientific">Sesamum calycinum</name>
    <dbReference type="NCBI Taxonomy" id="2727403"/>
    <lineage>
        <taxon>Eukaryota</taxon>
        <taxon>Viridiplantae</taxon>
        <taxon>Streptophyta</taxon>
        <taxon>Embryophyta</taxon>
        <taxon>Tracheophyta</taxon>
        <taxon>Spermatophyta</taxon>
        <taxon>Magnoliopsida</taxon>
        <taxon>eudicotyledons</taxon>
        <taxon>Gunneridae</taxon>
        <taxon>Pentapetalae</taxon>
        <taxon>asterids</taxon>
        <taxon>lamiids</taxon>
        <taxon>Lamiales</taxon>
        <taxon>Pedaliaceae</taxon>
        <taxon>Sesamum</taxon>
    </lineage>
</organism>
<dbReference type="PANTHER" id="PTHR33116">
    <property type="entry name" value="REVERSE TRANSCRIPTASE ZINC-BINDING DOMAIN-CONTAINING PROTEIN-RELATED-RELATED"/>
    <property type="match status" value="1"/>
</dbReference>